<keyword evidence="1" id="KW-1133">Transmembrane helix</keyword>
<evidence type="ECO:0008006" key="4">
    <source>
        <dbReference type="Google" id="ProtNLM"/>
    </source>
</evidence>
<dbReference type="Proteomes" id="UP000516117">
    <property type="component" value="Chromosome"/>
</dbReference>
<gene>
    <name evidence="2" type="ORF">H9L22_11945</name>
</gene>
<dbReference type="RefSeq" id="WP_187720120.1">
    <property type="nucleotide sequence ID" value="NZ_BAABBL010000004.1"/>
</dbReference>
<evidence type="ECO:0000313" key="2">
    <source>
        <dbReference type="EMBL" id="QNP54984.1"/>
    </source>
</evidence>
<reference evidence="2 3" key="1">
    <citation type="submission" date="2020-08" db="EMBL/GenBank/DDBJ databases">
        <title>Genome sequence of Tessaracoccus defluvii JCM 17540T.</title>
        <authorList>
            <person name="Hyun D.-W."/>
            <person name="Bae J.-W."/>
        </authorList>
    </citation>
    <scope>NUCLEOTIDE SEQUENCE [LARGE SCALE GENOMIC DNA]</scope>
    <source>
        <strain evidence="2 3">JCM 17540</strain>
    </source>
</reference>
<dbReference type="KEGG" id="tdf:H9L22_11945"/>
<organism evidence="2 3">
    <name type="scientific">Tessaracoccus defluvii</name>
    <dbReference type="NCBI Taxonomy" id="1285901"/>
    <lineage>
        <taxon>Bacteria</taxon>
        <taxon>Bacillati</taxon>
        <taxon>Actinomycetota</taxon>
        <taxon>Actinomycetes</taxon>
        <taxon>Propionibacteriales</taxon>
        <taxon>Propionibacteriaceae</taxon>
        <taxon>Tessaracoccus</taxon>
    </lineage>
</organism>
<proteinExistence type="predicted"/>
<evidence type="ECO:0000313" key="3">
    <source>
        <dbReference type="Proteomes" id="UP000516117"/>
    </source>
</evidence>
<keyword evidence="1" id="KW-0812">Transmembrane</keyword>
<feature type="transmembrane region" description="Helical" evidence="1">
    <location>
        <begin position="28"/>
        <end position="47"/>
    </location>
</feature>
<sequence length="179" mass="19671">MQPQRFAAGLTPLPTAARVTRQRGALRWRIVSSLISAALLAALAWFGRDTFSTGWLIFLVVAFAVTTVFWMGVSIIGLHNAKKDLARIQEGVAFYLDQRGIEFHYPERVDVDWADVGALRLVGRSLGAGPDLAVERHGEIVARVPLSFLDATPQYIDSAAQAYSLGRVRLDTEALDSVF</sequence>
<feature type="transmembrane region" description="Helical" evidence="1">
    <location>
        <begin position="53"/>
        <end position="78"/>
    </location>
</feature>
<dbReference type="AlphaFoldDB" id="A0A7H0H368"/>
<protein>
    <recommendedName>
        <fullName evidence="4">PH domain-containing protein</fullName>
    </recommendedName>
</protein>
<dbReference type="EMBL" id="CP060789">
    <property type="protein sequence ID" value="QNP54984.1"/>
    <property type="molecule type" value="Genomic_DNA"/>
</dbReference>
<evidence type="ECO:0000256" key="1">
    <source>
        <dbReference type="SAM" id="Phobius"/>
    </source>
</evidence>
<keyword evidence="1" id="KW-0472">Membrane</keyword>
<accession>A0A7H0H368</accession>
<keyword evidence="3" id="KW-1185">Reference proteome</keyword>
<name>A0A7H0H368_9ACTN</name>